<organism evidence="2 3">
    <name type="scientific">Thalassolituus maritimus</name>
    <dbReference type="NCBI Taxonomy" id="484498"/>
    <lineage>
        <taxon>Bacteria</taxon>
        <taxon>Pseudomonadati</taxon>
        <taxon>Pseudomonadota</taxon>
        <taxon>Gammaproteobacteria</taxon>
        <taxon>Oceanospirillales</taxon>
        <taxon>Oceanospirillaceae</taxon>
        <taxon>Thalassolituus</taxon>
    </lineage>
</organism>
<dbReference type="Proteomes" id="UP001481413">
    <property type="component" value="Unassembled WGS sequence"/>
</dbReference>
<comment type="caution">
    <text evidence="2">The sequence shown here is derived from an EMBL/GenBank/DDBJ whole genome shotgun (WGS) entry which is preliminary data.</text>
</comment>
<keyword evidence="3" id="KW-1185">Reference proteome</keyword>
<dbReference type="PIRSF" id="PIRSF007580">
    <property type="entry name" value="UCP07580"/>
    <property type="match status" value="1"/>
</dbReference>
<dbReference type="PANTHER" id="PTHR39456:SF1">
    <property type="entry name" value="METAL-DEPENDENT HYDROLASE"/>
    <property type="match status" value="1"/>
</dbReference>
<reference evidence="2 3" key="1">
    <citation type="submission" date="2024-04" db="EMBL/GenBank/DDBJ databases">
        <title>Draft genome sequence of Thalassolituus maritimus NBRC 116585.</title>
        <authorList>
            <person name="Miyakawa T."/>
            <person name="Kusuya Y."/>
            <person name="Miura T."/>
        </authorList>
    </citation>
    <scope>NUCLEOTIDE SEQUENCE [LARGE SCALE GENOMIC DNA]</scope>
    <source>
        <strain evidence="2 3">5NW40-0001</strain>
    </source>
</reference>
<keyword evidence="1" id="KW-0812">Transmembrane</keyword>
<dbReference type="EMBL" id="BAABWH010000007">
    <property type="protein sequence ID" value="GAA6146397.1"/>
    <property type="molecule type" value="Genomic_DNA"/>
</dbReference>
<dbReference type="PANTHER" id="PTHR39456">
    <property type="entry name" value="METAL-DEPENDENT HYDROLASE"/>
    <property type="match status" value="1"/>
</dbReference>
<dbReference type="RefSeq" id="WP_353295617.1">
    <property type="nucleotide sequence ID" value="NZ_BAABWH010000007.1"/>
</dbReference>
<protein>
    <submittedName>
        <fullName evidence="2">Metal-dependent hydrolase</fullName>
    </submittedName>
</protein>
<proteinExistence type="predicted"/>
<evidence type="ECO:0000313" key="3">
    <source>
        <dbReference type="Proteomes" id="UP001481413"/>
    </source>
</evidence>
<evidence type="ECO:0000256" key="1">
    <source>
        <dbReference type="SAM" id="Phobius"/>
    </source>
</evidence>
<name>A0ABQ0A1Y0_9GAMM</name>
<keyword evidence="2" id="KW-0378">Hydrolase</keyword>
<sequence>MRAYYNAEDMRQLSMTTMTQNQGSRRITAGERAGIPPRRMDFDFPAETTKYWYGDSAFLTTFWVTLSALFPEGETFFVDSVKNFRKDLKDPKLKDEVSGFIGQEALHSKEHEAFNDMAEKHGLPVLALDKELGVLFKWIRKYVPKKTQLALTVALEHYTAIIAEQLLREDFHQEMFQDREALKLWMWHALEENEHKTVAYDVYEQVGGGYFNRVTTMLIGTLVFAVVVGSGHLRLLKADGQLFKWKDNWRGLKFLWGWKGLFPRLARQYFDFYRPSFHPNDHDTVALLEEWRQRMLNEGGLLAEQTYSKTRNA</sequence>
<dbReference type="Pfam" id="PF10118">
    <property type="entry name" value="Metal_hydrol"/>
    <property type="match status" value="1"/>
</dbReference>
<accession>A0ABQ0A1Y0</accession>
<keyword evidence="1" id="KW-0472">Membrane</keyword>
<dbReference type="InterPro" id="IPR016516">
    <property type="entry name" value="UCP07580"/>
</dbReference>
<evidence type="ECO:0000313" key="2">
    <source>
        <dbReference type="EMBL" id="GAA6146397.1"/>
    </source>
</evidence>
<feature type="transmembrane region" description="Helical" evidence="1">
    <location>
        <begin position="217"/>
        <end position="236"/>
    </location>
</feature>
<dbReference type="GO" id="GO:0016787">
    <property type="term" value="F:hydrolase activity"/>
    <property type="evidence" value="ECO:0007669"/>
    <property type="project" value="UniProtKB-KW"/>
</dbReference>
<gene>
    <name evidence="2" type="ORF">NBRC116585_25150</name>
</gene>
<keyword evidence="1" id="KW-1133">Transmembrane helix</keyword>